<protein>
    <submittedName>
        <fullName evidence="1">Uncharacterized protein</fullName>
    </submittedName>
</protein>
<keyword evidence="2" id="KW-1185">Reference proteome</keyword>
<sequence>MWQREVYILISKFLQLKPKDQHILSWMGSQAMHVKLKRPTHITLFPKLQLGKDTPEAPAS</sequence>
<name>G4SZR7_META2</name>
<proteinExistence type="predicted"/>
<dbReference type="EMBL" id="FO082060">
    <property type="protein sequence ID" value="CCE25517.1"/>
    <property type="molecule type" value="Genomic_DNA"/>
</dbReference>
<dbReference type="HOGENOM" id="CLU_2936268_0_0_6"/>
<dbReference type="AlphaFoldDB" id="G4SZR7"/>
<reference evidence="2" key="1">
    <citation type="journal article" date="2012" name="J. Bacteriol.">
        <title>Genome sequence of the haloalkaliphilic methanotrophic bacterium Methylomicrobium alcaliphilum 20Z.</title>
        <authorList>
            <person name="Vuilleumier S."/>
            <person name="Khmelenina V.N."/>
            <person name="Bringel F."/>
            <person name="Reshetnikov A.S."/>
            <person name="Lajus A."/>
            <person name="Mangenot S."/>
            <person name="Rouy Z."/>
            <person name="Op den Camp H.J."/>
            <person name="Jetten M.S."/>
            <person name="Dispirito A.A."/>
            <person name="Dunfield P."/>
            <person name="Klotz M.G."/>
            <person name="Semrau J.D."/>
            <person name="Stein L.Y."/>
            <person name="Barbe V."/>
            <person name="Medigue C."/>
            <person name="Trotsenko Y.A."/>
            <person name="Kalyuzhnaya M.G."/>
        </authorList>
    </citation>
    <scope>NUCLEOTIDE SEQUENCE [LARGE SCALE GENOMIC DNA]</scope>
    <source>
        <strain evidence="2">DSM 19304 / NCIMB 14124 / VKM B-2133 / 20Z</strain>
    </source>
</reference>
<accession>G4SZR7</accession>
<evidence type="ECO:0000313" key="1">
    <source>
        <dbReference type="EMBL" id="CCE25517.1"/>
    </source>
</evidence>
<gene>
    <name evidence="1" type="ordered locus">MEALZ_3862</name>
</gene>
<evidence type="ECO:0000313" key="2">
    <source>
        <dbReference type="Proteomes" id="UP000008315"/>
    </source>
</evidence>
<organism evidence="1 2">
    <name type="scientific">Methylotuvimicrobium alcaliphilum (strain DSM 19304 / NCIMB 14124 / VKM B-2133 / 20Z)</name>
    <name type="common">Methylomicrobium alcaliphilum</name>
    <dbReference type="NCBI Taxonomy" id="1091494"/>
    <lineage>
        <taxon>Bacteria</taxon>
        <taxon>Pseudomonadati</taxon>
        <taxon>Pseudomonadota</taxon>
        <taxon>Gammaproteobacteria</taxon>
        <taxon>Methylococcales</taxon>
        <taxon>Methylococcaceae</taxon>
        <taxon>Methylotuvimicrobium</taxon>
    </lineage>
</organism>
<dbReference type="Proteomes" id="UP000008315">
    <property type="component" value="Chromosome"/>
</dbReference>
<dbReference type="KEGG" id="mah:MEALZ_3862"/>